<dbReference type="EMBL" id="CP126661">
    <property type="protein sequence ID" value="WKA04217.1"/>
    <property type="molecule type" value="Genomic_DNA"/>
</dbReference>
<organism evidence="1 2">
    <name type="scientific">Vitis vinifera</name>
    <name type="common">Grape</name>
    <dbReference type="NCBI Taxonomy" id="29760"/>
    <lineage>
        <taxon>Eukaryota</taxon>
        <taxon>Viridiplantae</taxon>
        <taxon>Streptophyta</taxon>
        <taxon>Embryophyta</taxon>
        <taxon>Tracheophyta</taxon>
        <taxon>Spermatophyta</taxon>
        <taxon>Magnoliopsida</taxon>
        <taxon>eudicotyledons</taxon>
        <taxon>Gunneridae</taxon>
        <taxon>Pentapetalae</taxon>
        <taxon>rosids</taxon>
        <taxon>Vitales</taxon>
        <taxon>Vitaceae</taxon>
        <taxon>Viteae</taxon>
        <taxon>Vitis</taxon>
    </lineage>
</organism>
<reference evidence="1 2" key="1">
    <citation type="journal article" date="2023" name="Hortic Res">
        <title>The complete reference genome for grapevine (Vitis vinifera L.) genetics and breeding.</title>
        <authorList>
            <person name="Shi X."/>
            <person name="Cao S."/>
            <person name="Wang X."/>
            <person name="Huang S."/>
            <person name="Wang Y."/>
            <person name="Liu Z."/>
            <person name="Liu W."/>
            <person name="Leng X."/>
            <person name="Peng Y."/>
            <person name="Wang N."/>
            <person name="Wang Y."/>
            <person name="Ma Z."/>
            <person name="Xu X."/>
            <person name="Zhang F."/>
            <person name="Xue H."/>
            <person name="Zhong H."/>
            <person name="Wang Y."/>
            <person name="Zhang K."/>
            <person name="Velt A."/>
            <person name="Avia K."/>
            <person name="Holtgrawe D."/>
            <person name="Grimplet J."/>
            <person name="Matus J.T."/>
            <person name="Ware D."/>
            <person name="Wu X."/>
            <person name="Wang H."/>
            <person name="Liu C."/>
            <person name="Fang Y."/>
            <person name="Rustenholz C."/>
            <person name="Cheng Z."/>
            <person name="Xiao H."/>
            <person name="Zhou Y."/>
        </authorList>
    </citation>
    <scope>NUCLEOTIDE SEQUENCE [LARGE SCALE GENOMIC DNA]</scope>
    <source>
        <strain evidence="2">cv. Pinot noir / PN40024</strain>
        <tissue evidence="1">Leaf</tissue>
    </source>
</reference>
<evidence type="ECO:0000313" key="2">
    <source>
        <dbReference type="Proteomes" id="UP001227230"/>
    </source>
</evidence>
<gene>
    <name evidence="1" type="ORF">VitviT2T_022274</name>
</gene>
<evidence type="ECO:0000313" key="1">
    <source>
        <dbReference type="EMBL" id="WKA04217.1"/>
    </source>
</evidence>
<dbReference type="Proteomes" id="UP001227230">
    <property type="component" value="Chromosome 14"/>
</dbReference>
<proteinExistence type="predicted"/>
<name>A0ABY9DBD4_VITVI</name>
<sequence>MRRICKALFELEKSYPLSFNAGCPMVMTFTAACFKGFMEKKPRGHNEKKKKFKRGIGSSPVCLRVAEVAYREALYIGTNAITPKLVIGHTLKDDDEVADRA</sequence>
<keyword evidence="2" id="KW-1185">Reference proteome</keyword>
<dbReference type="PROSITE" id="PS51257">
    <property type="entry name" value="PROKAR_LIPOPROTEIN"/>
    <property type="match status" value="1"/>
</dbReference>
<accession>A0ABY9DBD4</accession>
<protein>
    <submittedName>
        <fullName evidence="1">Uncharacterized protein</fullName>
    </submittedName>
</protein>